<accession>A0A4Y2GAR2</accession>
<keyword evidence="2" id="KW-1185">Reference proteome</keyword>
<comment type="caution">
    <text evidence="1">The sequence shown here is derived from an EMBL/GenBank/DDBJ whole genome shotgun (WGS) entry which is preliminary data.</text>
</comment>
<protein>
    <submittedName>
        <fullName evidence="1">Uncharacterized protein</fullName>
    </submittedName>
</protein>
<evidence type="ECO:0000313" key="2">
    <source>
        <dbReference type="Proteomes" id="UP000499080"/>
    </source>
</evidence>
<reference evidence="1 2" key="1">
    <citation type="journal article" date="2019" name="Sci. Rep.">
        <title>Orb-weaving spider Araneus ventricosus genome elucidates the spidroin gene catalogue.</title>
        <authorList>
            <person name="Kono N."/>
            <person name="Nakamura H."/>
            <person name="Ohtoshi R."/>
            <person name="Moran D.A.P."/>
            <person name="Shinohara A."/>
            <person name="Yoshida Y."/>
            <person name="Fujiwara M."/>
            <person name="Mori M."/>
            <person name="Tomita M."/>
            <person name="Arakawa K."/>
        </authorList>
    </citation>
    <scope>NUCLEOTIDE SEQUENCE [LARGE SCALE GENOMIC DNA]</scope>
</reference>
<dbReference type="OrthoDB" id="7471944at2759"/>
<gene>
    <name evidence="1" type="ORF">AVEN_228235_1</name>
</gene>
<organism evidence="1 2">
    <name type="scientific">Araneus ventricosus</name>
    <name type="common">Orbweaver spider</name>
    <name type="synonym">Epeira ventricosa</name>
    <dbReference type="NCBI Taxonomy" id="182803"/>
    <lineage>
        <taxon>Eukaryota</taxon>
        <taxon>Metazoa</taxon>
        <taxon>Ecdysozoa</taxon>
        <taxon>Arthropoda</taxon>
        <taxon>Chelicerata</taxon>
        <taxon>Arachnida</taxon>
        <taxon>Araneae</taxon>
        <taxon>Araneomorphae</taxon>
        <taxon>Entelegynae</taxon>
        <taxon>Araneoidea</taxon>
        <taxon>Araneidae</taxon>
        <taxon>Araneus</taxon>
    </lineage>
</organism>
<dbReference type="EMBL" id="BGPR01001291">
    <property type="protein sequence ID" value="GBM50277.1"/>
    <property type="molecule type" value="Genomic_DNA"/>
</dbReference>
<sequence>MILSFSRGLMESFRLLISKLTIGSIPLNINAGKISHFMVGKVGFCTQLPFSLILGFDWQQQVQARCIYDFNGSLSISTPSALHLFEYMQTSRPSSSCITSNQPSLQPCR</sequence>
<dbReference type="AlphaFoldDB" id="A0A4Y2GAR2"/>
<dbReference type="Proteomes" id="UP000499080">
    <property type="component" value="Unassembled WGS sequence"/>
</dbReference>
<evidence type="ECO:0000313" key="1">
    <source>
        <dbReference type="EMBL" id="GBM50277.1"/>
    </source>
</evidence>
<proteinExistence type="predicted"/>
<name>A0A4Y2GAR2_ARAVE</name>